<keyword evidence="3" id="KW-1185">Reference proteome</keyword>
<dbReference type="PANTHER" id="PTHR23257:SF958">
    <property type="entry name" value="SERINE_THREONINE-PROTEIN KINASE WNK4"/>
    <property type="match status" value="1"/>
</dbReference>
<feature type="domain" description="Protein kinase" evidence="1">
    <location>
        <begin position="1"/>
        <end position="192"/>
    </location>
</feature>
<evidence type="ECO:0000259" key="1">
    <source>
        <dbReference type="PROSITE" id="PS50011"/>
    </source>
</evidence>
<accession>A0ABR2JGX7</accession>
<dbReference type="PROSITE" id="PS50011">
    <property type="entry name" value="PROTEIN_KINASE_DOM"/>
    <property type="match status" value="1"/>
</dbReference>
<organism evidence="2 3">
    <name type="scientific">Tritrichomonas musculus</name>
    <dbReference type="NCBI Taxonomy" id="1915356"/>
    <lineage>
        <taxon>Eukaryota</taxon>
        <taxon>Metamonada</taxon>
        <taxon>Parabasalia</taxon>
        <taxon>Tritrichomonadida</taxon>
        <taxon>Tritrichomonadidae</taxon>
        <taxon>Tritrichomonas</taxon>
    </lineage>
</organism>
<comment type="caution">
    <text evidence="2">The sequence shown here is derived from an EMBL/GenBank/DDBJ whole genome shotgun (WGS) entry which is preliminary data.</text>
</comment>
<dbReference type="SUPFAM" id="SSF56112">
    <property type="entry name" value="Protein kinase-like (PK-like)"/>
    <property type="match status" value="1"/>
</dbReference>
<dbReference type="PROSITE" id="PS00108">
    <property type="entry name" value="PROTEIN_KINASE_ST"/>
    <property type="match status" value="1"/>
</dbReference>
<dbReference type="SMART" id="SM00220">
    <property type="entry name" value="S_TKc"/>
    <property type="match status" value="1"/>
</dbReference>
<dbReference type="PANTHER" id="PTHR23257">
    <property type="entry name" value="SERINE-THREONINE PROTEIN KINASE"/>
    <property type="match status" value="1"/>
</dbReference>
<evidence type="ECO:0000313" key="3">
    <source>
        <dbReference type="Proteomes" id="UP001470230"/>
    </source>
</evidence>
<dbReference type="Proteomes" id="UP001470230">
    <property type="component" value="Unassembled WGS sequence"/>
</dbReference>
<dbReference type="InterPro" id="IPR011009">
    <property type="entry name" value="Kinase-like_dom_sf"/>
</dbReference>
<dbReference type="Gene3D" id="1.10.510.10">
    <property type="entry name" value="Transferase(Phosphotransferase) domain 1"/>
    <property type="match status" value="1"/>
</dbReference>
<dbReference type="Pfam" id="PF00069">
    <property type="entry name" value="Pkinase"/>
    <property type="match status" value="1"/>
</dbReference>
<sequence>MPNDTLDRLLEKVVKGEAPYNWETIQAINIFGIAAGMAYIHQHDIIHRDLKPSNIFLDENYHPKIGDFGLSKVFKEGTEDQIDQTLGVGTPIYMAPEMIDNPHYSNKIDVYANSLVSYQLLTIQRPYSDKKSITAFSLFSDIQKGVRPTIREREISDSYLDLFERCWSGDPDRRPTFIQIVKEFIDFKDEYFDMSYIDEEEFDDYIGCVTKDLDFQSRFHWQINKDLFYLKIIISYIIQKKKKVCILSKIACISSFIKEILLINKKKSKSIIIII</sequence>
<dbReference type="InterPro" id="IPR000719">
    <property type="entry name" value="Prot_kinase_dom"/>
</dbReference>
<dbReference type="EMBL" id="JAPFFF010000012">
    <property type="protein sequence ID" value="KAK8876607.1"/>
    <property type="molecule type" value="Genomic_DNA"/>
</dbReference>
<reference evidence="2 3" key="1">
    <citation type="submission" date="2024-04" db="EMBL/GenBank/DDBJ databases">
        <title>Tritrichomonas musculus Genome.</title>
        <authorList>
            <person name="Alves-Ferreira E."/>
            <person name="Grigg M."/>
            <person name="Lorenzi H."/>
            <person name="Galac M."/>
        </authorList>
    </citation>
    <scope>NUCLEOTIDE SEQUENCE [LARGE SCALE GENOMIC DNA]</scope>
    <source>
        <strain evidence="2 3">EAF2021</strain>
    </source>
</reference>
<name>A0ABR2JGX7_9EUKA</name>
<evidence type="ECO:0000313" key="2">
    <source>
        <dbReference type="EMBL" id="KAK8876607.1"/>
    </source>
</evidence>
<dbReference type="InterPro" id="IPR050167">
    <property type="entry name" value="Ser_Thr_protein_kinase"/>
</dbReference>
<gene>
    <name evidence="2" type="ORF">M9Y10_006825</name>
</gene>
<protein>
    <recommendedName>
        <fullName evidence="1">Protein kinase domain-containing protein</fullName>
    </recommendedName>
</protein>
<proteinExistence type="predicted"/>
<dbReference type="InterPro" id="IPR008271">
    <property type="entry name" value="Ser/Thr_kinase_AS"/>
</dbReference>